<name>A0AAV7SMK8_PLEWA</name>
<dbReference type="AlphaFoldDB" id="A0AAV7SMK8"/>
<protein>
    <submittedName>
        <fullName evidence="2">Uncharacterized protein</fullName>
    </submittedName>
</protein>
<organism evidence="2 3">
    <name type="scientific">Pleurodeles waltl</name>
    <name type="common">Iberian ribbed newt</name>
    <dbReference type="NCBI Taxonomy" id="8319"/>
    <lineage>
        <taxon>Eukaryota</taxon>
        <taxon>Metazoa</taxon>
        <taxon>Chordata</taxon>
        <taxon>Craniata</taxon>
        <taxon>Vertebrata</taxon>
        <taxon>Euteleostomi</taxon>
        <taxon>Amphibia</taxon>
        <taxon>Batrachia</taxon>
        <taxon>Caudata</taxon>
        <taxon>Salamandroidea</taxon>
        <taxon>Salamandridae</taxon>
        <taxon>Pleurodelinae</taxon>
        <taxon>Pleurodeles</taxon>
    </lineage>
</organism>
<keyword evidence="3" id="KW-1185">Reference proteome</keyword>
<dbReference type="Proteomes" id="UP001066276">
    <property type="component" value="Chromosome 4_2"/>
</dbReference>
<sequence length="120" mass="12409">MAAPPRLRPETRLRGGGVETWSCVRPNLAEEGSLPVGSGTRKSALGCLNADGGRAAPYGQEPEMAVPPRLGPETRLRGSEVPVLHLPDPAEEGSRPAGSGMRKSALSRLNADGGQAAPYG</sequence>
<comment type="caution">
    <text evidence="2">The sequence shown here is derived from an EMBL/GenBank/DDBJ whole genome shotgun (WGS) entry which is preliminary data.</text>
</comment>
<proteinExistence type="predicted"/>
<evidence type="ECO:0000313" key="3">
    <source>
        <dbReference type="Proteomes" id="UP001066276"/>
    </source>
</evidence>
<accession>A0AAV7SMK8</accession>
<feature type="region of interest" description="Disordered" evidence="1">
    <location>
        <begin position="56"/>
        <end position="75"/>
    </location>
</feature>
<reference evidence="2" key="1">
    <citation type="journal article" date="2022" name="bioRxiv">
        <title>Sequencing and chromosome-scale assembly of the giantPleurodeles waltlgenome.</title>
        <authorList>
            <person name="Brown T."/>
            <person name="Elewa A."/>
            <person name="Iarovenko S."/>
            <person name="Subramanian E."/>
            <person name="Araus A.J."/>
            <person name="Petzold A."/>
            <person name="Susuki M."/>
            <person name="Suzuki K.-i.T."/>
            <person name="Hayashi T."/>
            <person name="Toyoda A."/>
            <person name="Oliveira C."/>
            <person name="Osipova E."/>
            <person name="Leigh N.D."/>
            <person name="Simon A."/>
            <person name="Yun M.H."/>
        </authorList>
    </citation>
    <scope>NUCLEOTIDE SEQUENCE</scope>
    <source>
        <strain evidence="2">20211129_DDA</strain>
        <tissue evidence="2">Liver</tissue>
    </source>
</reference>
<dbReference type="EMBL" id="JANPWB010000008">
    <property type="protein sequence ID" value="KAJ1165337.1"/>
    <property type="molecule type" value="Genomic_DNA"/>
</dbReference>
<gene>
    <name evidence="2" type="ORF">NDU88_005765</name>
</gene>
<feature type="region of interest" description="Disordered" evidence="1">
    <location>
        <begin position="80"/>
        <end position="120"/>
    </location>
</feature>
<evidence type="ECO:0000256" key="1">
    <source>
        <dbReference type="SAM" id="MobiDB-lite"/>
    </source>
</evidence>
<evidence type="ECO:0000313" key="2">
    <source>
        <dbReference type="EMBL" id="KAJ1165337.1"/>
    </source>
</evidence>